<sequence length="88" mass="9248">MSPAVPTLRSRRNIMIASARGVSPRWGNRIDSENPVAVAPTVCFGDVDSGPVLTTKATGAAGLSLCANADDRVRDDGRNEGTDADHNR</sequence>
<dbReference type="EMBL" id="JBBBZM010000109">
    <property type="protein sequence ID" value="KAL0633925.1"/>
    <property type="molecule type" value="Genomic_DNA"/>
</dbReference>
<dbReference type="Proteomes" id="UP001447188">
    <property type="component" value="Unassembled WGS sequence"/>
</dbReference>
<evidence type="ECO:0000313" key="2">
    <source>
        <dbReference type="EMBL" id="KAL0633925.1"/>
    </source>
</evidence>
<name>A0ABR3GDQ3_9PEZI</name>
<reference evidence="2 3" key="1">
    <citation type="submission" date="2024-02" db="EMBL/GenBank/DDBJ databases">
        <title>Discinaceae phylogenomics.</title>
        <authorList>
            <person name="Dirks A.C."/>
            <person name="James T.Y."/>
        </authorList>
    </citation>
    <scope>NUCLEOTIDE SEQUENCE [LARGE SCALE GENOMIC DNA]</scope>
    <source>
        <strain evidence="2 3">ACD0624</strain>
    </source>
</reference>
<feature type="compositionally biased region" description="Basic and acidic residues" evidence="1">
    <location>
        <begin position="69"/>
        <end position="88"/>
    </location>
</feature>
<protein>
    <submittedName>
        <fullName evidence="2">Uncharacterized protein</fullName>
    </submittedName>
</protein>
<evidence type="ECO:0000313" key="3">
    <source>
        <dbReference type="Proteomes" id="UP001447188"/>
    </source>
</evidence>
<keyword evidence="3" id="KW-1185">Reference proteome</keyword>
<evidence type="ECO:0000256" key="1">
    <source>
        <dbReference type="SAM" id="MobiDB-lite"/>
    </source>
</evidence>
<accession>A0ABR3GDQ3</accession>
<gene>
    <name evidence="2" type="ORF">Q9L58_007166</name>
</gene>
<comment type="caution">
    <text evidence="2">The sequence shown here is derived from an EMBL/GenBank/DDBJ whole genome shotgun (WGS) entry which is preliminary data.</text>
</comment>
<feature type="region of interest" description="Disordered" evidence="1">
    <location>
        <begin position="68"/>
        <end position="88"/>
    </location>
</feature>
<proteinExistence type="predicted"/>
<organism evidence="2 3">
    <name type="scientific">Discina gigas</name>
    <dbReference type="NCBI Taxonomy" id="1032678"/>
    <lineage>
        <taxon>Eukaryota</taxon>
        <taxon>Fungi</taxon>
        <taxon>Dikarya</taxon>
        <taxon>Ascomycota</taxon>
        <taxon>Pezizomycotina</taxon>
        <taxon>Pezizomycetes</taxon>
        <taxon>Pezizales</taxon>
        <taxon>Discinaceae</taxon>
        <taxon>Discina</taxon>
    </lineage>
</organism>